<accession>A0A811T448</accession>
<dbReference type="Proteomes" id="UP000610373">
    <property type="component" value="Unassembled WGS sequence"/>
</dbReference>
<sequence length="34" mass="4137">MERLIDEMRNERKDSRVMMENLTEAIIRLAESKK</sequence>
<proteinExistence type="predicted"/>
<name>A0A811T448_9EURY</name>
<comment type="caution">
    <text evidence="1">The sequence shown here is derived from an EMBL/GenBank/DDBJ whole genome shotgun (WGS) entry which is preliminary data.</text>
</comment>
<dbReference type="EMBL" id="CAJHIO010000001">
    <property type="protein sequence ID" value="CAD6490708.1"/>
    <property type="molecule type" value="Genomic_DNA"/>
</dbReference>
<organism evidence="1 2">
    <name type="scientific">Candidatus Argoarchaeum ethanivorans</name>
    <dbReference type="NCBI Taxonomy" id="2608793"/>
    <lineage>
        <taxon>Archaea</taxon>
        <taxon>Methanobacteriati</taxon>
        <taxon>Methanobacteriota</taxon>
        <taxon>Stenosarchaea group</taxon>
        <taxon>Methanomicrobia</taxon>
        <taxon>Methanosarcinales</taxon>
        <taxon>Methanosarcinales incertae sedis</taxon>
        <taxon>GOM Arc I cluster</taxon>
        <taxon>Candidatus Argoarchaeum</taxon>
    </lineage>
</organism>
<evidence type="ECO:0000313" key="1">
    <source>
        <dbReference type="EMBL" id="CAD6490708.1"/>
    </source>
</evidence>
<protein>
    <submittedName>
        <fullName evidence="1">Uncharacterized protein</fullName>
    </submittedName>
</protein>
<reference evidence="1" key="1">
    <citation type="submission" date="2020-10" db="EMBL/GenBank/DDBJ databases">
        <authorList>
            <person name="Hahn C.J."/>
            <person name="Laso-Perez R."/>
            <person name="Vulcano F."/>
            <person name="Vaziourakis K.-M."/>
            <person name="Stokke R."/>
            <person name="Steen I.H."/>
            <person name="Teske A."/>
            <person name="Boetius A."/>
            <person name="Liebeke M."/>
            <person name="Amann R."/>
            <person name="Knittel K."/>
        </authorList>
    </citation>
    <scope>NUCLEOTIDE SEQUENCE</scope>
    <source>
        <strain evidence="1">Gfbio:e3339647-f889-4370-9287-4fb5cb688e4c:AG392O15_GoMArc1</strain>
    </source>
</reference>
<dbReference type="AlphaFoldDB" id="A0A811T448"/>
<evidence type="ECO:0000313" key="2">
    <source>
        <dbReference type="Proteomes" id="UP000610373"/>
    </source>
</evidence>
<gene>
    <name evidence="1" type="ORF">CHKLHMKO_00001</name>
</gene>